<evidence type="ECO:0000313" key="3">
    <source>
        <dbReference type="Proteomes" id="UP000199424"/>
    </source>
</evidence>
<dbReference type="RefSeq" id="WP_092857521.1">
    <property type="nucleotide sequence ID" value="NZ_FOYU01000002.1"/>
</dbReference>
<gene>
    <name evidence="2" type="ORF">SAMN04488070_1687</name>
</gene>
<dbReference type="AlphaFoldDB" id="A0A1I6HB94"/>
<reference evidence="3" key="1">
    <citation type="submission" date="2016-10" db="EMBL/GenBank/DDBJ databases">
        <authorList>
            <person name="Varghese N."/>
            <person name="Submissions S."/>
        </authorList>
    </citation>
    <scope>NUCLEOTIDE SEQUENCE [LARGE SCALE GENOMIC DNA]</scope>
    <source>
        <strain evidence="3">CGMCC 1.7285</strain>
    </source>
</reference>
<feature type="signal peptide" evidence="1">
    <location>
        <begin position="1"/>
        <end position="25"/>
    </location>
</feature>
<proteinExistence type="predicted"/>
<feature type="chain" id="PRO_5011476643" evidence="1">
    <location>
        <begin position="26"/>
        <end position="194"/>
    </location>
</feature>
<keyword evidence="1" id="KW-0732">Signal</keyword>
<dbReference type="EMBL" id="FOYU01000002">
    <property type="protein sequence ID" value="SFR51621.1"/>
    <property type="molecule type" value="Genomic_DNA"/>
</dbReference>
<accession>A0A1I6HB94</accession>
<protein>
    <submittedName>
        <fullName evidence="2">Uncharacterized protein</fullName>
    </submittedName>
</protein>
<organism evidence="2 3">
    <name type="scientific">Pseudidiomarina maritima</name>
    <dbReference type="NCBI Taxonomy" id="519453"/>
    <lineage>
        <taxon>Bacteria</taxon>
        <taxon>Pseudomonadati</taxon>
        <taxon>Pseudomonadota</taxon>
        <taxon>Gammaproteobacteria</taxon>
        <taxon>Alteromonadales</taxon>
        <taxon>Idiomarinaceae</taxon>
        <taxon>Pseudidiomarina</taxon>
    </lineage>
</organism>
<keyword evidence="3" id="KW-1185">Reference proteome</keyword>
<evidence type="ECO:0000256" key="1">
    <source>
        <dbReference type="SAM" id="SignalP"/>
    </source>
</evidence>
<evidence type="ECO:0000313" key="2">
    <source>
        <dbReference type="EMBL" id="SFR51621.1"/>
    </source>
</evidence>
<name>A0A1I6HB94_9GAMM</name>
<dbReference type="Proteomes" id="UP000199424">
    <property type="component" value="Unassembled WGS sequence"/>
</dbReference>
<sequence length="194" mass="20805">MEVSNRKLVIGCLLFTLLFSRPVFADEADEIEGISLGCQVTSVFIGGALVNAGLRMYNLSQSVSSGIAAVSGAFGPNVLDEVCDATAEEMLRYARSHAPIDYDSYISENCNGDPFGCTDPSLIVNSNSCSTYVLCPDSPLNCSSFIVCIDPMLGENGFSTNDLIAATNYLSTSWLQGFWHSPNSEGGKQAWEIN</sequence>